<dbReference type="SMART" id="SM00054">
    <property type="entry name" value="EFh"/>
    <property type="match status" value="3"/>
</dbReference>
<sequence>MTENVSFSIPKYDPNLIAEYRKEFDRVDVDKNQYLDKKEFIDYLVQQGQSTKMAKITYKIVDMNHDHQISFDEFADYIHAACEIVTNNDVNAYLRLVFRASDKKKDNHLDKKGFKKFMKFMDIPVGFFDANKKFKKFDTDKSGTIEFDEITRMYHFEMEKDGGK</sequence>
<evidence type="ECO:0000259" key="4">
    <source>
        <dbReference type="PROSITE" id="PS50222"/>
    </source>
</evidence>
<dbReference type="Proteomes" id="UP000179807">
    <property type="component" value="Unassembled WGS sequence"/>
</dbReference>
<dbReference type="SUPFAM" id="SSF47473">
    <property type="entry name" value="EF-hand"/>
    <property type="match status" value="1"/>
</dbReference>
<dbReference type="GO" id="GO:0005509">
    <property type="term" value="F:calcium ion binding"/>
    <property type="evidence" value="ECO:0007669"/>
    <property type="project" value="InterPro"/>
</dbReference>
<gene>
    <name evidence="5" type="ORF">TRFO_06505</name>
</gene>
<dbReference type="VEuPathDB" id="TrichDB:TRFO_06505"/>
<name>A0A1J4K0B1_9EUKA</name>
<evidence type="ECO:0000313" key="6">
    <source>
        <dbReference type="Proteomes" id="UP000179807"/>
    </source>
</evidence>
<dbReference type="EMBL" id="MLAK01000804">
    <property type="protein sequence ID" value="OHT04168.1"/>
    <property type="molecule type" value="Genomic_DNA"/>
</dbReference>
<dbReference type="OrthoDB" id="26525at2759"/>
<dbReference type="Pfam" id="PF13499">
    <property type="entry name" value="EF-hand_7"/>
    <property type="match status" value="1"/>
</dbReference>
<feature type="domain" description="EF-hand" evidence="4">
    <location>
        <begin position="125"/>
        <end position="160"/>
    </location>
</feature>
<keyword evidence="1" id="KW-0479">Metal-binding</keyword>
<dbReference type="RefSeq" id="XP_068357304.1">
    <property type="nucleotide sequence ID" value="XM_068493138.1"/>
</dbReference>
<dbReference type="InterPro" id="IPR018247">
    <property type="entry name" value="EF_Hand_1_Ca_BS"/>
</dbReference>
<comment type="caution">
    <text evidence="5">The sequence shown here is derived from an EMBL/GenBank/DDBJ whole genome shotgun (WGS) entry which is preliminary data.</text>
</comment>
<feature type="domain" description="EF-hand" evidence="4">
    <location>
        <begin position="89"/>
        <end position="124"/>
    </location>
</feature>
<accession>A0A1J4K0B1</accession>
<keyword evidence="2" id="KW-0677">Repeat</keyword>
<keyword evidence="6" id="KW-1185">Reference proteome</keyword>
<organism evidence="5 6">
    <name type="scientific">Tritrichomonas foetus</name>
    <dbReference type="NCBI Taxonomy" id="1144522"/>
    <lineage>
        <taxon>Eukaryota</taxon>
        <taxon>Metamonada</taxon>
        <taxon>Parabasalia</taxon>
        <taxon>Tritrichomonadida</taxon>
        <taxon>Tritrichomonadidae</taxon>
        <taxon>Tritrichomonas</taxon>
    </lineage>
</organism>
<proteinExistence type="predicted"/>
<evidence type="ECO:0000256" key="2">
    <source>
        <dbReference type="ARBA" id="ARBA00022737"/>
    </source>
</evidence>
<dbReference type="PANTHER" id="PTHR34524">
    <property type="entry name" value="CALCYPHOSIN"/>
    <property type="match status" value="1"/>
</dbReference>
<feature type="domain" description="EF-hand" evidence="4">
    <location>
        <begin position="15"/>
        <end position="50"/>
    </location>
</feature>
<dbReference type="PANTHER" id="PTHR34524:SF6">
    <property type="entry name" value="CALCYPHOSINE LIKE"/>
    <property type="match status" value="1"/>
</dbReference>
<evidence type="ECO:0000256" key="3">
    <source>
        <dbReference type="ARBA" id="ARBA00022837"/>
    </source>
</evidence>
<dbReference type="AlphaFoldDB" id="A0A1J4K0B1"/>
<dbReference type="InterPro" id="IPR002048">
    <property type="entry name" value="EF_hand_dom"/>
</dbReference>
<feature type="domain" description="EF-hand" evidence="4">
    <location>
        <begin position="52"/>
        <end position="84"/>
    </location>
</feature>
<dbReference type="Pfam" id="PF13202">
    <property type="entry name" value="EF-hand_5"/>
    <property type="match status" value="1"/>
</dbReference>
<dbReference type="InterPro" id="IPR011992">
    <property type="entry name" value="EF-hand-dom_pair"/>
</dbReference>
<dbReference type="PROSITE" id="PS00018">
    <property type="entry name" value="EF_HAND_1"/>
    <property type="match status" value="3"/>
</dbReference>
<dbReference type="Gene3D" id="1.10.238.10">
    <property type="entry name" value="EF-hand"/>
    <property type="match status" value="2"/>
</dbReference>
<dbReference type="PROSITE" id="PS50222">
    <property type="entry name" value="EF_HAND_2"/>
    <property type="match status" value="4"/>
</dbReference>
<dbReference type="GeneID" id="94827842"/>
<evidence type="ECO:0000256" key="1">
    <source>
        <dbReference type="ARBA" id="ARBA00022723"/>
    </source>
</evidence>
<keyword evidence="3" id="KW-0106">Calcium</keyword>
<dbReference type="InterPro" id="IPR051581">
    <property type="entry name" value="Ca-bind"/>
</dbReference>
<protein>
    <submittedName>
        <fullName evidence="5">EF hand family protein</fullName>
    </submittedName>
</protein>
<evidence type="ECO:0000313" key="5">
    <source>
        <dbReference type="EMBL" id="OHT04168.1"/>
    </source>
</evidence>
<reference evidence="5" key="1">
    <citation type="submission" date="2016-10" db="EMBL/GenBank/DDBJ databases">
        <authorList>
            <person name="Benchimol M."/>
            <person name="Almeida L.G."/>
            <person name="Vasconcelos A.T."/>
            <person name="Perreira-Neves A."/>
            <person name="Rosa I.A."/>
            <person name="Tasca T."/>
            <person name="Bogo M.R."/>
            <person name="de Souza W."/>
        </authorList>
    </citation>
    <scope>NUCLEOTIDE SEQUENCE [LARGE SCALE GENOMIC DNA]</scope>
    <source>
        <strain evidence="5">K</strain>
    </source>
</reference>